<protein>
    <recommendedName>
        <fullName evidence="4">CchlT</fullName>
    </recommendedName>
</protein>
<dbReference type="Proteomes" id="UP001501237">
    <property type="component" value="Unassembled WGS sequence"/>
</dbReference>
<gene>
    <name evidence="2" type="ORF">GCM10010468_54050</name>
</gene>
<keyword evidence="3" id="KW-1185">Reference proteome</keyword>
<dbReference type="InterPro" id="IPR045937">
    <property type="entry name" value="DUF6357"/>
</dbReference>
<reference evidence="3" key="1">
    <citation type="journal article" date="2019" name="Int. J. Syst. Evol. Microbiol.">
        <title>The Global Catalogue of Microorganisms (GCM) 10K type strain sequencing project: providing services to taxonomists for standard genome sequencing and annotation.</title>
        <authorList>
            <consortium name="The Broad Institute Genomics Platform"/>
            <consortium name="The Broad Institute Genome Sequencing Center for Infectious Disease"/>
            <person name="Wu L."/>
            <person name="Ma J."/>
        </authorList>
    </citation>
    <scope>NUCLEOTIDE SEQUENCE [LARGE SCALE GENOMIC DNA]</scope>
    <source>
        <strain evidence="3">JCM 9377</strain>
    </source>
</reference>
<evidence type="ECO:0008006" key="4">
    <source>
        <dbReference type="Google" id="ProtNLM"/>
    </source>
</evidence>
<feature type="compositionally biased region" description="Polar residues" evidence="1">
    <location>
        <begin position="282"/>
        <end position="291"/>
    </location>
</feature>
<proteinExistence type="predicted"/>
<dbReference type="RefSeq" id="WP_344833568.1">
    <property type="nucleotide sequence ID" value="NZ_BAAAUV010000015.1"/>
</dbReference>
<evidence type="ECO:0000256" key="1">
    <source>
        <dbReference type="SAM" id="MobiDB-lite"/>
    </source>
</evidence>
<organism evidence="2 3">
    <name type="scientific">Actinocorallia longicatena</name>
    <dbReference type="NCBI Taxonomy" id="111803"/>
    <lineage>
        <taxon>Bacteria</taxon>
        <taxon>Bacillati</taxon>
        <taxon>Actinomycetota</taxon>
        <taxon>Actinomycetes</taxon>
        <taxon>Streptosporangiales</taxon>
        <taxon>Thermomonosporaceae</taxon>
        <taxon>Actinocorallia</taxon>
    </lineage>
</organism>
<sequence length="417" mass="45986">MRDIVFTRGSGWIPNVIREDGELKLMLGAGADANHEPRTFTFPVGEAHLAVLREDLARHLLLWSAVLPLCDAAGTRGRLDEAAAVALLDPILLSPPADVDALFRHIPWDGARLIAHGADIRLLERGRLHAAMRTATETSDAKRAQEYRANRARAERGTVLSPLDTAILTYTGQYLHGATVPKRITDAVDPALLPQVLRVISTAEQACAGMRIARDPRRGKRATDKRDWNRMATTAEKAVRRAHPDLADDAVRTVSFLICSEAADRSRNAPFDDERPPAASGDSATKTTLSFTDDKDVEKKWHLGGPRTATAEFWEFVSDRSASGNEVFTIEDEQLGEGIQLHFYADSAARITTLHKGEPGGPDTEYQVEYCLVDSLSDYRNLVSAFVHGGCASLDPHGPWISDNTEFERARRQRHTK</sequence>
<evidence type="ECO:0000313" key="2">
    <source>
        <dbReference type="EMBL" id="GAA3226005.1"/>
    </source>
</evidence>
<dbReference type="EMBL" id="BAAAUV010000015">
    <property type="protein sequence ID" value="GAA3226005.1"/>
    <property type="molecule type" value="Genomic_DNA"/>
</dbReference>
<dbReference type="Pfam" id="PF19884">
    <property type="entry name" value="DUF6357"/>
    <property type="match status" value="1"/>
</dbReference>
<comment type="caution">
    <text evidence="2">The sequence shown here is derived from an EMBL/GenBank/DDBJ whole genome shotgun (WGS) entry which is preliminary data.</text>
</comment>
<feature type="region of interest" description="Disordered" evidence="1">
    <location>
        <begin position="266"/>
        <end position="291"/>
    </location>
</feature>
<name>A0ABP6QI46_9ACTN</name>
<feature type="compositionally biased region" description="Basic and acidic residues" evidence="1">
    <location>
        <begin position="266"/>
        <end position="276"/>
    </location>
</feature>
<accession>A0ABP6QI46</accession>
<evidence type="ECO:0000313" key="3">
    <source>
        <dbReference type="Proteomes" id="UP001501237"/>
    </source>
</evidence>